<dbReference type="EMBL" id="SNZH01000044">
    <property type="protein sequence ID" value="TDR34747.1"/>
    <property type="molecule type" value="Genomic_DNA"/>
</dbReference>
<dbReference type="Proteomes" id="UP000295293">
    <property type="component" value="Unassembled WGS sequence"/>
</dbReference>
<name>A0A4R6YEU1_9GAMM</name>
<dbReference type="AlphaFoldDB" id="A0A4R6YEU1"/>
<sequence>MEILNGTPFLLEATQATEKSGQTLLVILVKGTFDFPAVDGELPQAARQQVPVLVADQFEGEPGVSSPLFECDYATRKRRCDVIVRASACAPQGQPVAELDAAFRVGACEKWAHVVGDRVWQRGVIDLKPSAPQPFVRMPISYGRAYGGSCEERGLIYAQEANPVGRGYSGPQRLADLHGQPVPNVEQPGVPIERADAAYTPWSFGPIGRSWQPRLRLAGTYDEHWQEEIFPLLPADFDDGFFQCAPPDQQIDFPRGGEDVRLLNLHPTRPHIHFPLPNLDMPLAVLDRQQKLHFPQAVVDAVTLDAESAQLIVTWRAQLPLKRNLREVQLLAGGNVCRRWWKSRVLGTADCGCGGIETDDEDLAPVTAPLHGWEEA</sequence>
<evidence type="ECO:0000313" key="3">
    <source>
        <dbReference type="Proteomes" id="UP000295293"/>
    </source>
</evidence>
<evidence type="ECO:0000313" key="2">
    <source>
        <dbReference type="EMBL" id="TDR34747.1"/>
    </source>
</evidence>
<dbReference type="OrthoDB" id="237820at2"/>
<feature type="domain" description="DUF2169" evidence="1">
    <location>
        <begin position="21"/>
        <end position="316"/>
    </location>
</feature>
<keyword evidence="3" id="KW-1185">Reference proteome</keyword>
<proteinExistence type="predicted"/>
<comment type="caution">
    <text evidence="2">The sequence shown here is derived from an EMBL/GenBank/DDBJ whole genome shotgun (WGS) entry which is preliminary data.</text>
</comment>
<reference evidence="2 3" key="1">
    <citation type="submission" date="2019-03" db="EMBL/GenBank/DDBJ databases">
        <title>Genomic Encyclopedia of Type Strains, Phase IV (KMG-IV): sequencing the most valuable type-strain genomes for metagenomic binning, comparative biology and taxonomic classification.</title>
        <authorList>
            <person name="Goeker M."/>
        </authorList>
    </citation>
    <scope>NUCLEOTIDE SEQUENCE [LARGE SCALE GENOMIC DNA]</scope>
    <source>
        <strain evidence="2 3">DSM 21667</strain>
    </source>
</reference>
<dbReference type="Pfam" id="PF09937">
    <property type="entry name" value="DUF2169"/>
    <property type="match status" value="1"/>
</dbReference>
<dbReference type="RefSeq" id="WP_133822056.1">
    <property type="nucleotide sequence ID" value="NZ_SNZH01000044.1"/>
</dbReference>
<evidence type="ECO:0000259" key="1">
    <source>
        <dbReference type="Pfam" id="PF09937"/>
    </source>
</evidence>
<protein>
    <recommendedName>
        <fullName evidence="1">DUF2169 domain-containing protein</fullName>
    </recommendedName>
</protein>
<accession>A0A4R6YEU1</accession>
<gene>
    <name evidence="2" type="ORF">DFR29_1443</name>
</gene>
<dbReference type="InterPro" id="IPR018683">
    <property type="entry name" value="DUF2169"/>
</dbReference>
<organism evidence="2 3">
    <name type="scientific">Tahibacter aquaticus</name>
    <dbReference type="NCBI Taxonomy" id="520092"/>
    <lineage>
        <taxon>Bacteria</taxon>
        <taxon>Pseudomonadati</taxon>
        <taxon>Pseudomonadota</taxon>
        <taxon>Gammaproteobacteria</taxon>
        <taxon>Lysobacterales</taxon>
        <taxon>Rhodanobacteraceae</taxon>
        <taxon>Tahibacter</taxon>
    </lineage>
</organism>